<dbReference type="PANTHER" id="PTHR43852:SF3">
    <property type="entry name" value="NUCLEOTIDYLTRANSFERASE"/>
    <property type="match status" value="1"/>
</dbReference>
<dbReference type="Proteomes" id="UP000199520">
    <property type="component" value="Unassembled WGS sequence"/>
</dbReference>
<feature type="domain" description="Polymerase beta nucleotidyltransferase" evidence="1">
    <location>
        <begin position="12"/>
        <end position="104"/>
    </location>
</feature>
<evidence type="ECO:0000313" key="3">
    <source>
        <dbReference type="Proteomes" id="UP000199520"/>
    </source>
</evidence>
<name>A0A1I4NGN2_9FIRM</name>
<organism evidence="2 3">
    <name type="scientific">Pelosinus propionicus DSM 13327</name>
    <dbReference type="NCBI Taxonomy" id="1123291"/>
    <lineage>
        <taxon>Bacteria</taxon>
        <taxon>Bacillati</taxon>
        <taxon>Bacillota</taxon>
        <taxon>Negativicutes</taxon>
        <taxon>Selenomonadales</taxon>
        <taxon>Sporomusaceae</taxon>
        <taxon>Pelosinus</taxon>
    </lineage>
</organism>
<dbReference type="InterPro" id="IPR043519">
    <property type="entry name" value="NT_sf"/>
</dbReference>
<proteinExistence type="predicted"/>
<dbReference type="Pfam" id="PF18765">
    <property type="entry name" value="Polbeta"/>
    <property type="match status" value="1"/>
</dbReference>
<dbReference type="InterPro" id="IPR052930">
    <property type="entry name" value="TA_antitoxin_MntA"/>
</dbReference>
<protein>
    <recommendedName>
        <fullName evidence="1">Polymerase beta nucleotidyltransferase domain-containing protein</fullName>
    </recommendedName>
</protein>
<keyword evidence="3" id="KW-1185">Reference proteome</keyword>
<dbReference type="CDD" id="cd05403">
    <property type="entry name" value="NT_KNTase_like"/>
    <property type="match status" value="1"/>
</dbReference>
<accession>A0A1I4NGN2</accession>
<dbReference type="SUPFAM" id="SSF81301">
    <property type="entry name" value="Nucleotidyltransferase"/>
    <property type="match status" value="1"/>
</dbReference>
<reference evidence="3" key="1">
    <citation type="submission" date="2016-10" db="EMBL/GenBank/DDBJ databases">
        <authorList>
            <person name="Varghese N."/>
            <person name="Submissions S."/>
        </authorList>
    </citation>
    <scope>NUCLEOTIDE SEQUENCE [LARGE SCALE GENOMIC DNA]</scope>
    <source>
        <strain evidence="3">DSM 13327</strain>
    </source>
</reference>
<dbReference type="Gene3D" id="3.30.460.10">
    <property type="entry name" value="Beta Polymerase, domain 2"/>
    <property type="match status" value="1"/>
</dbReference>
<evidence type="ECO:0000313" key="2">
    <source>
        <dbReference type="EMBL" id="SFM14629.1"/>
    </source>
</evidence>
<gene>
    <name evidence="2" type="ORF">SAMN04490355_104635</name>
</gene>
<dbReference type="NCBIfam" id="NF047752">
    <property type="entry name" value="MntA_antitoxin"/>
    <property type="match status" value="1"/>
</dbReference>
<dbReference type="AlphaFoldDB" id="A0A1I4NGN2"/>
<dbReference type="InterPro" id="IPR041633">
    <property type="entry name" value="Polbeta"/>
</dbReference>
<dbReference type="STRING" id="1123291.SAMN04490355_104635"/>
<dbReference type="OrthoDB" id="90159at2"/>
<dbReference type="EMBL" id="FOTS01000046">
    <property type="protein sequence ID" value="SFM14629.1"/>
    <property type="molecule type" value="Genomic_DNA"/>
</dbReference>
<evidence type="ECO:0000259" key="1">
    <source>
        <dbReference type="Pfam" id="PF18765"/>
    </source>
</evidence>
<sequence>MTKKKLEMDLIQKLRDFFAERQDIMFAWLFGSYATGFTTRFSDMDIAVYVEDHTVLTDMDWYLQLKADLMELVNKEIDLVVLNNAKPLIKHTANMQKKILLSRNALFEAEYSLRVVKEYNDVRYWARYSRQHLLRGNKNG</sequence>
<dbReference type="PANTHER" id="PTHR43852">
    <property type="entry name" value="NUCLEOTIDYLTRANSFERASE"/>
    <property type="match status" value="1"/>
</dbReference>
<dbReference type="RefSeq" id="WP_007959100.1">
    <property type="nucleotide sequence ID" value="NZ_FOTS01000046.1"/>
</dbReference>